<dbReference type="PROSITE" id="PS51114">
    <property type="entry name" value="FBA"/>
    <property type="match status" value="1"/>
</dbReference>
<proteinExistence type="predicted"/>
<feature type="domain" description="F-box" evidence="1">
    <location>
        <begin position="31"/>
        <end position="78"/>
    </location>
</feature>
<evidence type="ECO:0000259" key="2">
    <source>
        <dbReference type="PROSITE" id="PS51114"/>
    </source>
</evidence>
<feature type="domain" description="FBA" evidence="2">
    <location>
        <begin position="102"/>
        <end position="290"/>
    </location>
</feature>
<dbReference type="Pfam" id="PF04300">
    <property type="entry name" value="FBA"/>
    <property type="match status" value="1"/>
</dbReference>
<organism evidence="3 4">
    <name type="scientific">Araneus ventricosus</name>
    <name type="common">Orbweaver spider</name>
    <name type="synonym">Epeira ventricosa</name>
    <dbReference type="NCBI Taxonomy" id="182803"/>
    <lineage>
        <taxon>Eukaryota</taxon>
        <taxon>Metazoa</taxon>
        <taxon>Ecdysozoa</taxon>
        <taxon>Arthropoda</taxon>
        <taxon>Chelicerata</taxon>
        <taxon>Arachnida</taxon>
        <taxon>Araneae</taxon>
        <taxon>Araneomorphae</taxon>
        <taxon>Entelegynae</taxon>
        <taxon>Araneoidea</taxon>
        <taxon>Araneidae</taxon>
        <taxon>Araneus</taxon>
    </lineage>
</organism>
<dbReference type="InterPro" id="IPR008979">
    <property type="entry name" value="Galactose-bd-like_sf"/>
</dbReference>
<comment type="caution">
    <text evidence="3">The sequence shown here is derived from an EMBL/GenBank/DDBJ whole genome shotgun (WGS) entry which is preliminary data.</text>
</comment>
<name>A0A4Y2I1U6_ARAVE</name>
<dbReference type="GO" id="GO:0019005">
    <property type="term" value="C:SCF ubiquitin ligase complex"/>
    <property type="evidence" value="ECO:0007669"/>
    <property type="project" value="TreeGrafter"/>
</dbReference>
<evidence type="ECO:0000313" key="3">
    <source>
        <dbReference type="EMBL" id="GBM71402.1"/>
    </source>
</evidence>
<dbReference type="InterPro" id="IPR036047">
    <property type="entry name" value="F-box-like_dom_sf"/>
</dbReference>
<reference evidence="3 4" key="1">
    <citation type="journal article" date="2019" name="Sci. Rep.">
        <title>Orb-weaving spider Araneus ventricosus genome elucidates the spidroin gene catalogue.</title>
        <authorList>
            <person name="Kono N."/>
            <person name="Nakamura H."/>
            <person name="Ohtoshi R."/>
            <person name="Moran D.A.P."/>
            <person name="Shinohara A."/>
            <person name="Yoshida Y."/>
            <person name="Fujiwara M."/>
            <person name="Mori M."/>
            <person name="Tomita M."/>
            <person name="Arakawa K."/>
        </authorList>
    </citation>
    <scope>NUCLEOTIDE SEQUENCE [LARGE SCALE GENOMIC DNA]</scope>
</reference>
<dbReference type="GO" id="GO:0006516">
    <property type="term" value="P:glycoprotein catabolic process"/>
    <property type="evidence" value="ECO:0007669"/>
    <property type="project" value="TreeGrafter"/>
</dbReference>
<dbReference type="SUPFAM" id="SSF49785">
    <property type="entry name" value="Galactose-binding domain-like"/>
    <property type="match status" value="1"/>
</dbReference>
<dbReference type="PANTHER" id="PTHR12125">
    <property type="entry name" value="F-BOX ONLY PROTEIN 6-LIKE PROTEIN"/>
    <property type="match status" value="1"/>
</dbReference>
<dbReference type="Pfam" id="PF12937">
    <property type="entry name" value="F-box-like"/>
    <property type="match status" value="1"/>
</dbReference>
<dbReference type="GO" id="GO:0036503">
    <property type="term" value="P:ERAD pathway"/>
    <property type="evidence" value="ECO:0007669"/>
    <property type="project" value="TreeGrafter"/>
</dbReference>
<dbReference type="OrthoDB" id="1107553at2759"/>
<dbReference type="Proteomes" id="UP000499080">
    <property type="component" value="Unassembled WGS sequence"/>
</dbReference>
<dbReference type="SMART" id="SM01198">
    <property type="entry name" value="FBA"/>
    <property type="match status" value="1"/>
</dbReference>
<evidence type="ECO:0000259" key="1">
    <source>
        <dbReference type="PROSITE" id="PS50181"/>
    </source>
</evidence>
<dbReference type="AlphaFoldDB" id="A0A4Y2I1U6"/>
<keyword evidence="4" id="KW-1185">Reference proteome</keyword>
<dbReference type="Gene3D" id="2.60.120.260">
    <property type="entry name" value="Galactose-binding domain-like"/>
    <property type="match status" value="1"/>
</dbReference>
<accession>A0A4Y2I1U6</accession>
<dbReference type="InterPro" id="IPR001810">
    <property type="entry name" value="F-box_dom"/>
</dbReference>
<dbReference type="FunFam" id="1.20.1280.50:FF:000002">
    <property type="entry name" value="F-box only protein 44"/>
    <property type="match status" value="1"/>
</dbReference>
<dbReference type="PROSITE" id="PS50181">
    <property type="entry name" value="FBOX"/>
    <property type="match status" value="1"/>
</dbReference>
<dbReference type="SUPFAM" id="SSF81383">
    <property type="entry name" value="F-box domain"/>
    <property type="match status" value="1"/>
</dbReference>
<dbReference type="EMBL" id="BGPR01002310">
    <property type="protein sequence ID" value="GBM71402.1"/>
    <property type="molecule type" value="Genomic_DNA"/>
</dbReference>
<sequence>MGSKISNLILSEPSDESSSFGETSEFDYTMNFINFSIPDDLLIDILSHVPASDLIKNCRLVCKDWKSIIDGHSVWKLKCKRERKNIPSIALQNLPNHYYEKIYFHNPYGRNLIQNPCGEEGLAKWIITLNRGDGFAIENPPGGADPVPQQVGSQSCFATTYYPCMKYQLIDLLANGICEEILLAETTKIEIGEWFAARFDCASEYHLYVALLDENFHDHAGTLQEYIVDDFYHEFKEEQWIGREWHPITHTFENVGRARYVYFRHDGKDRQFWAGHYGSKMTGAFVKVIA</sequence>
<dbReference type="PANTHER" id="PTHR12125:SF5">
    <property type="entry name" value="F-BOX DOMAIN-CONTAINING PROTEIN"/>
    <property type="match status" value="1"/>
</dbReference>
<dbReference type="InterPro" id="IPR007397">
    <property type="entry name" value="F-box-assoc_dom"/>
</dbReference>
<dbReference type="SMART" id="SM00256">
    <property type="entry name" value="FBOX"/>
    <property type="match status" value="1"/>
</dbReference>
<dbReference type="GO" id="GO:0061630">
    <property type="term" value="F:ubiquitin protein ligase activity"/>
    <property type="evidence" value="ECO:0007669"/>
    <property type="project" value="TreeGrafter"/>
</dbReference>
<dbReference type="GO" id="GO:0005737">
    <property type="term" value="C:cytoplasm"/>
    <property type="evidence" value="ECO:0007669"/>
    <property type="project" value="TreeGrafter"/>
</dbReference>
<dbReference type="InterPro" id="IPR039752">
    <property type="entry name" value="F-box_only"/>
</dbReference>
<dbReference type="GO" id="GO:0031146">
    <property type="term" value="P:SCF-dependent proteasomal ubiquitin-dependent protein catabolic process"/>
    <property type="evidence" value="ECO:0007669"/>
    <property type="project" value="TreeGrafter"/>
</dbReference>
<evidence type="ECO:0000313" key="4">
    <source>
        <dbReference type="Proteomes" id="UP000499080"/>
    </source>
</evidence>
<gene>
    <name evidence="3" type="primary">FBXO6</name>
    <name evidence="3" type="ORF">AVEN_177010_1</name>
</gene>
<protein>
    <submittedName>
        <fullName evidence="3">F-box only protein 6</fullName>
    </submittedName>
</protein>
<dbReference type="Gene3D" id="1.20.1280.50">
    <property type="match status" value="1"/>
</dbReference>
<dbReference type="FunFam" id="2.60.120.260:FF:000012">
    <property type="entry name" value="F-box only protein 2"/>
    <property type="match status" value="1"/>
</dbReference>